<reference evidence="1 2" key="1">
    <citation type="submission" date="2019-07" db="EMBL/GenBank/DDBJ databases">
        <title>Genomic Encyclopedia of Archaeal and Bacterial Type Strains, Phase II (KMG-II): from individual species to whole genera.</title>
        <authorList>
            <person name="Goeker M."/>
        </authorList>
    </citation>
    <scope>NUCLEOTIDE SEQUENCE [LARGE SCALE GENOMIC DNA]</scope>
    <source>
        <strain evidence="1 2">ATCC BAA-1854</strain>
    </source>
</reference>
<organism evidence="1 2">
    <name type="scientific">Mucilaginibacter frigoritolerans</name>
    <dbReference type="NCBI Taxonomy" id="652788"/>
    <lineage>
        <taxon>Bacteria</taxon>
        <taxon>Pseudomonadati</taxon>
        <taxon>Bacteroidota</taxon>
        <taxon>Sphingobacteriia</taxon>
        <taxon>Sphingobacteriales</taxon>
        <taxon>Sphingobacteriaceae</taxon>
        <taxon>Mucilaginibacter</taxon>
    </lineage>
</organism>
<name>A0A562U2E6_9SPHI</name>
<evidence type="ECO:0000313" key="2">
    <source>
        <dbReference type="Proteomes" id="UP000317010"/>
    </source>
</evidence>
<dbReference type="RefSeq" id="WP_246138996.1">
    <property type="nucleotide sequence ID" value="NZ_VLLI01000006.1"/>
</dbReference>
<dbReference type="EMBL" id="VLLI01000006">
    <property type="protein sequence ID" value="TWI99979.1"/>
    <property type="molecule type" value="Genomic_DNA"/>
</dbReference>
<evidence type="ECO:0000313" key="1">
    <source>
        <dbReference type="EMBL" id="TWI99979.1"/>
    </source>
</evidence>
<dbReference type="PROSITE" id="PS51257">
    <property type="entry name" value="PROKAR_LIPOPROTEIN"/>
    <property type="match status" value="1"/>
</dbReference>
<sequence>MSYRSFLYIGILFWTCLVISCKKKKNVTTAFYYWKSNFNLNVQQGDILKQTAHNTLYLRFFDVSWNDHYHNAFPNAIVNFSQQTNGLQITPVIFVTNKTFENIRSEAIDSLAIHCNALVNHIAQKQKINYKNIQIDCDWTLSTRDKYFSFLKSFKKINQHFLEATIRLHQVKYKETTGIPPIDKGILMFYNMGKVNANLQQPNSIYNNADAQKYISYIPQYPLQLDVALALFSWSVQIRDGKVIQIYGNIGEKELSNPINFKQSGNAYCAKKSFFLNGIYIKENDNFKLEKIDLNMLTMAVKQLIPYLPPQKNRTIIYYELANLNLSKFNTQTLSQISADF</sequence>
<dbReference type="Proteomes" id="UP000317010">
    <property type="component" value="Unassembled WGS sequence"/>
</dbReference>
<comment type="caution">
    <text evidence="1">The sequence shown here is derived from an EMBL/GenBank/DDBJ whole genome shotgun (WGS) entry which is preliminary data.</text>
</comment>
<accession>A0A562U2E6</accession>
<gene>
    <name evidence="1" type="ORF">JN11_02395</name>
</gene>
<evidence type="ECO:0008006" key="3">
    <source>
        <dbReference type="Google" id="ProtNLM"/>
    </source>
</evidence>
<dbReference type="AlphaFoldDB" id="A0A562U2E6"/>
<protein>
    <recommendedName>
        <fullName evidence="3">Lipoprotein</fullName>
    </recommendedName>
</protein>
<proteinExistence type="predicted"/>
<keyword evidence="2" id="KW-1185">Reference proteome</keyword>